<evidence type="ECO:0000313" key="3">
    <source>
        <dbReference type="Proteomes" id="UP000800093"/>
    </source>
</evidence>
<gene>
    <name evidence="2" type="ORF">CC78DRAFT_420315</name>
</gene>
<feature type="domain" description="Heterokaryon incompatibility" evidence="1">
    <location>
        <begin position="1"/>
        <end position="127"/>
    </location>
</feature>
<name>A0A9P4N9N7_9PLEO</name>
<organism evidence="2 3">
    <name type="scientific">Lojkania enalia</name>
    <dbReference type="NCBI Taxonomy" id="147567"/>
    <lineage>
        <taxon>Eukaryota</taxon>
        <taxon>Fungi</taxon>
        <taxon>Dikarya</taxon>
        <taxon>Ascomycota</taxon>
        <taxon>Pezizomycotina</taxon>
        <taxon>Dothideomycetes</taxon>
        <taxon>Pleosporomycetidae</taxon>
        <taxon>Pleosporales</taxon>
        <taxon>Pleosporales incertae sedis</taxon>
        <taxon>Lojkania</taxon>
    </lineage>
</organism>
<sequence>YEALSYTWGGQGLTEPIFCNGKSLLITKNLHSALLKLRLRQESRLLWVDAICINQLDLNEKNKQIPLMMDIYKLAARVIVWLGSEADDSSLALTSMQFLDTTLLRVYESQSAVFGRPWFRRSWIRQEIIMAKDIVV</sequence>
<accession>A0A9P4N9N7</accession>
<feature type="non-terminal residue" evidence="2">
    <location>
        <position position="136"/>
    </location>
</feature>
<proteinExistence type="predicted"/>
<evidence type="ECO:0000259" key="1">
    <source>
        <dbReference type="Pfam" id="PF06985"/>
    </source>
</evidence>
<evidence type="ECO:0000313" key="2">
    <source>
        <dbReference type="EMBL" id="KAF2269172.1"/>
    </source>
</evidence>
<dbReference type="Proteomes" id="UP000800093">
    <property type="component" value="Unassembled WGS sequence"/>
</dbReference>
<dbReference type="Pfam" id="PF06985">
    <property type="entry name" value="HET"/>
    <property type="match status" value="1"/>
</dbReference>
<dbReference type="OrthoDB" id="5386682at2759"/>
<dbReference type="EMBL" id="ML986583">
    <property type="protein sequence ID" value="KAF2269172.1"/>
    <property type="molecule type" value="Genomic_DNA"/>
</dbReference>
<dbReference type="AlphaFoldDB" id="A0A9P4N9N7"/>
<dbReference type="PANTHER" id="PTHR24148:SF64">
    <property type="entry name" value="HETEROKARYON INCOMPATIBILITY DOMAIN-CONTAINING PROTEIN"/>
    <property type="match status" value="1"/>
</dbReference>
<feature type="non-terminal residue" evidence="2">
    <location>
        <position position="1"/>
    </location>
</feature>
<dbReference type="InterPro" id="IPR010730">
    <property type="entry name" value="HET"/>
</dbReference>
<dbReference type="InterPro" id="IPR052895">
    <property type="entry name" value="HetReg/Transcr_Mod"/>
</dbReference>
<protein>
    <submittedName>
        <fullName evidence="2">Heterokaryon incompatibility</fullName>
    </submittedName>
</protein>
<dbReference type="PANTHER" id="PTHR24148">
    <property type="entry name" value="ANKYRIN REPEAT DOMAIN-CONTAINING PROTEIN 39 HOMOLOG-RELATED"/>
    <property type="match status" value="1"/>
</dbReference>
<reference evidence="3" key="1">
    <citation type="journal article" date="2020" name="Stud. Mycol.">
        <title>101 Dothideomycetes genomes: A test case for predicting lifestyles and emergence of pathogens.</title>
        <authorList>
            <person name="Haridas S."/>
            <person name="Albert R."/>
            <person name="Binder M."/>
            <person name="Bloem J."/>
            <person name="LaButti K."/>
            <person name="Salamov A."/>
            <person name="Andreopoulos B."/>
            <person name="Baker S."/>
            <person name="Barry K."/>
            <person name="Bills G."/>
            <person name="Bluhm B."/>
            <person name="Cannon C."/>
            <person name="Castanera R."/>
            <person name="Culley D."/>
            <person name="Daum C."/>
            <person name="Ezra D."/>
            <person name="Gonzalez J."/>
            <person name="Henrissat B."/>
            <person name="Kuo A."/>
            <person name="Liang C."/>
            <person name="Lipzen A."/>
            <person name="Lutzoni F."/>
            <person name="Magnuson J."/>
            <person name="Mondo S."/>
            <person name="Nolan M."/>
            <person name="Ohm R."/>
            <person name="Pangilinan J."/>
            <person name="Park H.-J."/>
            <person name="Ramirez L."/>
            <person name="Alfaro M."/>
            <person name="Sun H."/>
            <person name="Tritt A."/>
            <person name="Yoshinaga Y."/>
            <person name="Zwiers L.-H."/>
            <person name="Turgeon B."/>
            <person name="Goodwin S."/>
            <person name="Spatafora J."/>
            <person name="Crous P."/>
            <person name="Grigoriev I."/>
        </authorList>
    </citation>
    <scope>NUCLEOTIDE SEQUENCE [LARGE SCALE GENOMIC DNA]</scope>
    <source>
        <strain evidence="3">CBS 304.66</strain>
    </source>
</reference>
<keyword evidence="3" id="KW-1185">Reference proteome</keyword>
<comment type="caution">
    <text evidence="2">The sequence shown here is derived from an EMBL/GenBank/DDBJ whole genome shotgun (WGS) entry which is preliminary data.</text>
</comment>